<name>A0AAE0J2F4_9PEZI</name>
<keyword evidence="4" id="KW-1133">Transmembrane helix</keyword>
<evidence type="ECO:0000256" key="5">
    <source>
        <dbReference type="ARBA" id="ARBA00023136"/>
    </source>
</evidence>
<dbReference type="PANTHER" id="PTHR11266">
    <property type="entry name" value="PEROXISOMAL MEMBRANE PROTEIN 2, PXMP2 MPV17"/>
    <property type="match status" value="1"/>
</dbReference>
<reference evidence="7" key="1">
    <citation type="journal article" date="2023" name="Mol. Phylogenet. Evol.">
        <title>Genome-scale phylogeny and comparative genomics of the fungal order Sordariales.</title>
        <authorList>
            <person name="Hensen N."/>
            <person name="Bonometti L."/>
            <person name="Westerberg I."/>
            <person name="Brannstrom I.O."/>
            <person name="Guillou S."/>
            <person name="Cros-Aarteil S."/>
            <person name="Calhoun S."/>
            <person name="Haridas S."/>
            <person name="Kuo A."/>
            <person name="Mondo S."/>
            <person name="Pangilinan J."/>
            <person name="Riley R."/>
            <person name="LaButti K."/>
            <person name="Andreopoulos B."/>
            <person name="Lipzen A."/>
            <person name="Chen C."/>
            <person name="Yan M."/>
            <person name="Daum C."/>
            <person name="Ng V."/>
            <person name="Clum A."/>
            <person name="Steindorff A."/>
            <person name="Ohm R.A."/>
            <person name="Martin F."/>
            <person name="Silar P."/>
            <person name="Natvig D.O."/>
            <person name="Lalanne C."/>
            <person name="Gautier V."/>
            <person name="Ament-Velasquez S.L."/>
            <person name="Kruys A."/>
            <person name="Hutchinson M.I."/>
            <person name="Powell A.J."/>
            <person name="Barry K."/>
            <person name="Miller A.N."/>
            <person name="Grigoriev I.V."/>
            <person name="Debuchy R."/>
            <person name="Gladieux P."/>
            <person name="Hiltunen Thoren M."/>
            <person name="Johannesson H."/>
        </authorList>
    </citation>
    <scope>NUCLEOTIDE SEQUENCE</scope>
    <source>
        <strain evidence="7">SMH4131-1</strain>
    </source>
</reference>
<dbReference type="Proteomes" id="UP001286456">
    <property type="component" value="Unassembled WGS sequence"/>
</dbReference>
<comment type="caution">
    <text evidence="7">The sequence shown here is derived from an EMBL/GenBank/DDBJ whole genome shotgun (WGS) entry which is preliminary data.</text>
</comment>
<evidence type="ECO:0000256" key="6">
    <source>
        <dbReference type="RuleBase" id="RU363053"/>
    </source>
</evidence>
<proteinExistence type="inferred from homology"/>
<comment type="similarity">
    <text evidence="2 6">Belongs to the peroxisomal membrane protein PXMP2/4 family.</text>
</comment>
<evidence type="ECO:0000256" key="4">
    <source>
        <dbReference type="ARBA" id="ARBA00022989"/>
    </source>
</evidence>
<evidence type="ECO:0000256" key="1">
    <source>
        <dbReference type="ARBA" id="ARBA00004141"/>
    </source>
</evidence>
<gene>
    <name evidence="7" type="ORF">B0T19DRAFT_8030</name>
</gene>
<dbReference type="PANTHER" id="PTHR11266:SF80">
    <property type="entry name" value="PEROXISOMAL MEMBRANE PROTEIN 2"/>
    <property type="match status" value="1"/>
</dbReference>
<evidence type="ECO:0000313" key="8">
    <source>
        <dbReference type="Proteomes" id="UP001286456"/>
    </source>
</evidence>
<keyword evidence="8" id="KW-1185">Reference proteome</keyword>
<keyword evidence="5" id="KW-0472">Membrane</keyword>
<sequence length="227" mass="24472">MALSPIVVASLQAGVISAISNILAQGLAARKSNTPLEIDWVPVFQFVLFAFISTPPNFVWQDFLESTFPASHPAPTNAAILSASRSNETELDNEALSNTLVEPRLNKRNTLIKTLLDQTIGTAVNTLLFSVFIHSVQAAMAHRAGGAAQSLGFLLSGNAVRYAAVRSDHVWSRASAEFFDLVKASWTFWPFVSVVNFTMLKSVEARNLTGSLAGLGWGVYMSSIAAQ</sequence>
<keyword evidence="3" id="KW-0812">Transmembrane</keyword>
<reference evidence="7" key="2">
    <citation type="submission" date="2023-06" db="EMBL/GenBank/DDBJ databases">
        <authorList>
            <consortium name="Lawrence Berkeley National Laboratory"/>
            <person name="Haridas S."/>
            <person name="Hensen N."/>
            <person name="Bonometti L."/>
            <person name="Westerberg I."/>
            <person name="Brannstrom I.O."/>
            <person name="Guillou S."/>
            <person name="Cros-Aarteil S."/>
            <person name="Calhoun S."/>
            <person name="Kuo A."/>
            <person name="Mondo S."/>
            <person name="Pangilinan J."/>
            <person name="Riley R."/>
            <person name="Labutti K."/>
            <person name="Andreopoulos B."/>
            <person name="Lipzen A."/>
            <person name="Chen C."/>
            <person name="Yanf M."/>
            <person name="Daum C."/>
            <person name="Ng V."/>
            <person name="Clum A."/>
            <person name="Steindorff A."/>
            <person name="Ohm R."/>
            <person name="Martin F."/>
            <person name="Silar P."/>
            <person name="Natvig D."/>
            <person name="Lalanne C."/>
            <person name="Gautier V."/>
            <person name="Ament-Velasquez S.L."/>
            <person name="Kruys A."/>
            <person name="Hutchinson M.I."/>
            <person name="Powell A.J."/>
            <person name="Barry K."/>
            <person name="Miller A.N."/>
            <person name="Grigoriev I.V."/>
            <person name="Debuchy R."/>
            <person name="Gladieux P."/>
            <person name="Thoren M.H."/>
            <person name="Johannesson H."/>
        </authorList>
    </citation>
    <scope>NUCLEOTIDE SEQUENCE</scope>
    <source>
        <strain evidence="7">SMH4131-1</strain>
    </source>
</reference>
<dbReference type="AlphaFoldDB" id="A0AAE0J2F4"/>
<comment type="subcellular location">
    <subcellularLocation>
        <location evidence="1">Membrane</location>
        <topology evidence="1">Multi-pass membrane protein</topology>
    </subcellularLocation>
</comment>
<evidence type="ECO:0000256" key="2">
    <source>
        <dbReference type="ARBA" id="ARBA00006824"/>
    </source>
</evidence>
<dbReference type="Pfam" id="PF04117">
    <property type="entry name" value="Mpv17_PMP22"/>
    <property type="match status" value="1"/>
</dbReference>
<evidence type="ECO:0000256" key="3">
    <source>
        <dbReference type="ARBA" id="ARBA00022692"/>
    </source>
</evidence>
<protein>
    <submittedName>
        <fullName evidence="7">Uncharacterized protein</fullName>
    </submittedName>
</protein>
<organism evidence="7 8">
    <name type="scientific">Cercophora scortea</name>
    <dbReference type="NCBI Taxonomy" id="314031"/>
    <lineage>
        <taxon>Eukaryota</taxon>
        <taxon>Fungi</taxon>
        <taxon>Dikarya</taxon>
        <taxon>Ascomycota</taxon>
        <taxon>Pezizomycotina</taxon>
        <taxon>Sordariomycetes</taxon>
        <taxon>Sordariomycetidae</taxon>
        <taxon>Sordariales</taxon>
        <taxon>Lasiosphaeriaceae</taxon>
        <taxon>Cercophora</taxon>
    </lineage>
</organism>
<dbReference type="InterPro" id="IPR007248">
    <property type="entry name" value="Mpv17_PMP22"/>
</dbReference>
<accession>A0AAE0J2F4</accession>
<dbReference type="EMBL" id="JAUEPO010000001">
    <property type="protein sequence ID" value="KAK3335430.1"/>
    <property type="molecule type" value="Genomic_DNA"/>
</dbReference>
<dbReference type="GO" id="GO:0005778">
    <property type="term" value="C:peroxisomal membrane"/>
    <property type="evidence" value="ECO:0007669"/>
    <property type="project" value="TreeGrafter"/>
</dbReference>
<evidence type="ECO:0000313" key="7">
    <source>
        <dbReference type="EMBL" id="KAK3335430.1"/>
    </source>
</evidence>